<feature type="compositionally biased region" description="Polar residues" evidence="1">
    <location>
        <begin position="38"/>
        <end position="62"/>
    </location>
</feature>
<reference evidence="2 3" key="1">
    <citation type="journal article" date="2009" name="Appl. Environ. Microbiol.">
        <title>Characterization of a new plasmid-like prophage in a pandemic Vibrio parahaemolyticus O3:K6 strain.</title>
        <authorList>
            <person name="Lan S.F."/>
            <person name="Huang C.H."/>
            <person name="Chang C.H."/>
            <person name="Liao W.C."/>
            <person name="Lin I.H."/>
            <person name="Jian W.N."/>
            <person name="Wu Y.G."/>
            <person name="Chen S.Y."/>
            <person name="Wong H.C."/>
        </authorList>
    </citation>
    <scope>NUCLEOTIDE SEQUENCE [LARGE SCALE GENOMIC DNA]</scope>
</reference>
<evidence type="ECO:0000256" key="1">
    <source>
        <dbReference type="SAM" id="MobiDB-lite"/>
    </source>
</evidence>
<sequence length="174" mass="18698">MVPSNAPPAASNTHTSTLRRRRMAATPKPSTAIRHSSRYTNARRVSNSTQASKKPGSKNKNANAGHVKPGLLLLRRKRKNAASNAFASTLRIKTLSSGRLPYPCLGILSDFYSPKTVRSTTCSAKKSARSPMWSRSSACKISTASSLRFKCTTSMATTSACSAFMTASKNSPSR</sequence>
<feature type="region of interest" description="Disordered" evidence="1">
    <location>
        <begin position="1"/>
        <end position="67"/>
    </location>
</feature>
<dbReference type="GeneID" id="5076218"/>
<dbReference type="KEGG" id="vg:5076218"/>
<dbReference type="RefSeq" id="YP_001039869.1">
    <property type="nucleotide sequence ID" value="NC_009016.1"/>
</dbReference>
<evidence type="ECO:0000313" key="3">
    <source>
        <dbReference type="Proteomes" id="UP000008090"/>
    </source>
</evidence>
<proteinExistence type="predicted"/>
<name>A2I307_9CAUD</name>
<accession>A2I307</accession>
<protein>
    <submittedName>
        <fullName evidence="2">Uncharacterized protein</fullName>
    </submittedName>
</protein>
<dbReference type="Proteomes" id="UP000008090">
    <property type="component" value="Segment"/>
</dbReference>
<keyword evidence="3" id="KW-1185">Reference proteome</keyword>
<organism evidence="2 3">
    <name type="scientific">Vibrio phage VP882</name>
    <dbReference type="NCBI Taxonomy" id="2913982"/>
    <lineage>
        <taxon>Viruses</taxon>
        <taxon>Duplodnaviria</taxon>
        <taxon>Heunggongvirae</taxon>
        <taxon>Uroviricota</taxon>
        <taxon>Caudoviricetes</taxon>
        <taxon>Hapunavirus</taxon>
        <taxon>Hapunavirus VP882</taxon>
    </lineage>
</organism>
<evidence type="ECO:0000313" key="2">
    <source>
        <dbReference type="EMBL" id="ABM73421.1"/>
    </source>
</evidence>
<dbReference type="EMBL" id="EF057797">
    <property type="protein sequence ID" value="ABM73421.1"/>
    <property type="molecule type" value="Genomic_DNA"/>
</dbReference>